<dbReference type="EMBL" id="DUZY01000363">
    <property type="protein sequence ID" value="DAD49706.1"/>
    <property type="molecule type" value="Genomic_DNA"/>
</dbReference>
<gene>
    <name evidence="3" type="ORF">HUJ06_000087</name>
</gene>
<keyword evidence="2" id="KW-0472">Membrane</keyword>
<sequence length="81" mass="9200">MGFWVHYFQDMGCFPCFRFQLKKAAKRANSSRIEPSVTSNKQPDPPSQSGKYLFSFLLPTALIFICMIFSCLSPLNSPSNK</sequence>
<comment type="caution">
    <text evidence="3">The sequence shown here is derived from an EMBL/GenBank/DDBJ whole genome shotgun (WGS) entry which is preliminary data.</text>
</comment>
<evidence type="ECO:0008006" key="5">
    <source>
        <dbReference type="Google" id="ProtNLM"/>
    </source>
</evidence>
<reference evidence="3 4" key="1">
    <citation type="journal article" date="2020" name="Mol. Biol. Evol.">
        <title>Distinct Expression and Methylation Patterns for Genes with Different Fates following a Single Whole-Genome Duplication in Flowering Plants.</title>
        <authorList>
            <person name="Shi T."/>
            <person name="Rahmani R.S."/>
            <person name="Gugger P.F."/>
            <person name="Wang M."/>
            <person name="Li H."/>
            <person name="Zhang Y."/>
            <person name="Li Z."/>
            <person name="Wang Q."/>
            <person name="Van de Peer Y."/>
            <person name="Marchal K."/>
            <person name="Chen J."/>
        </authorList>
    </citation>
    <scope>NUCLEOTIDE SEQUENCE [LARGE SCALE GENOMIC DNA]</scope>
    <source>
        <tissue evidence="3">Leaf</tissue>
    </source>
</reference>
<evidence type="ECO:0000313" key="3">
    <source>
        <dbReference type="EMBL" id="DAD49706.1"/>
    </source>
</evidence>
<accession>A0A823A560</accession>
<keyword evidence="2" id="KW-1133">Transmembrane helix</keyword>
<feature type="transmembrane region" description="Helical" evidence="2">
    <location>
        <begin position="52"/>
        <end position="75"/>
    </location>
</feature>
<dbReference type="Proteomes" id="UP000607653">
    <property type="component" value="Unassembled WGS sequence"/>
</dbReference>
<proteinExistence type="predicted"/>
<organism evidence="3 4">
    <name type="scientific">Nelumbo nucifera</name>
    <name type="common">Sacred lotus</name>
    <dbReference type="NCBI Taxonomy" id="4432"/>
    <lineage>
        <taxon>Eukaryota</taxon>
        <taxon>Viridiplantae</taxon>
        <taxon>Streptophyta</taxon>
        <taxon>Embryophyta</taxon>
        <taxon>Tracheophyta</taxon>
        <taxon>Spermatophyta</taxon>
        <taxon>Magnoliopsida</taxon>
        <taxon>Proteales</taxon>
        <taxon>Nelumbonaceae</taxon>
        <taxon>Nelumbo</taxon>
    </lineage>
</organism>
<feature type="region of interest" description="Disordered" evidence="1">
    <location>
        <begin position="29"/>
        <end position="48"/>
    </location>
</feature>
<evidence type="ECO:0000256" key="2">
    <source>
        <dbReference type="SAM" id="Phobius"/>
    </source>
</evidence>
<name>A0A823A560_NELNU</name>
<evidence type="ECO:0000313" key="4">
    <source>
        <dbReference type="Proteomes" id="UP000607653"/>
    </source>
</evidence>
<dbReference type="AlphaFoldDB" id="A0A823A560"/>
<keyword evidence="2" id="KW-0812">Transmembrane</keyword>
<protein>
    <recommendedName>
        <fullName evidence="5">Transmembrane protein</fullName>
    </recommendedName>
</protein>
<keyword evidence="4" id="KW-1185">Reference proteome</keyword>
<evidence type="ECO:0000256" key="1">
    <source>
        <dbReference type="SAM" id="MobiDB-lite"/>
    </source>
</evidence>